<proteinExistence type="predicted"/>
<reference evidence="2 3" key="1">
    <citation type="submission" date="2019-07" db="EMBL/GenBank/DDBJ databases">
        <authorList>
            <person name="Zhao L.H."/>
        </authorList>
    </citation>
    <scope>NUCLEOTIDE SEQUENCE [LARGE SCALE GENOMIC DNA]</scope>
    <source>
        <strain evidence="2 3">Co35</strain>
    </source>
</reference>
<protein>
    <submittedName>
        <fullName evidence="2">Uncharacterized protein</fullName>
    </submittedName>
</protein>
<dbReference type="EMBL" id="VLNT01000007">
    <property type="protein sequence ID" value="TSD62692.1"/>
    <property type="molecule type" value="Genomic_DNA"/>
</dbReference>
<dbReference type="Proteomes" id="UP000316988">
    <property type="component" value="Unassembled WGS sequence"/>
</dbReference>
<dbReference type="AlphaFoldDB" id="A0A554S8P5"/>
<evidence type="ECO:0000313" key="2">
    <source>
        <dbReference type="EMBL" id="TSD62692.1"/>
    </source>
</evidence>
<feature type="compositionally biased region" description="Low complexity" evidence="1">
    <location>
        <begin position="23"/>
        <end position="32"/>
    </location>
</feature>
<name>A0A554S8P5_9ACTN</name>
<organism evidence="2 3">
    <name type="scientific">Aeromicrobium piscarium</name>
    <dbReference type="NCBI Taxonomy" id="2590901"/>
    <lineage>
        <taxon>Bacteria</taxon>
        <taxon>Bacillati</taxon>
        <taxon>Actinomycetota</taxon>
        <taxon>Actinomycetes</taxon>
        <taxon>Propionibacteriales</taxon>
        <taxon>Nocardioidaceae</taxon>
        <taxon>Aeromicrobium</taxon>
    </lineage>
</organism>
<accession>A0A554S8P5</accession>
<evidence type="ECO:0000313" key="3">
    <source>
        <dbReference type="Proteomes" id="UP000316988"/>
    </source>
</evidence>
<dbReference type="RefSeq" id="WP_143913290.1">
    <property type="nucleotide sequence ID" value="NZ_VLNT01000007.1"/>
</dbReference>
<gene>
    <name evidence="2" type="ORF">FNM00_09905</name>
</gene>
<sequence>MITLNDTDQMPATNDSPLLDSLSTPATPATSAARHEIRGEVNAMKFRERRRRERDLAERELDREIVMEAVRRSRTVQRSVYEQIYRARLMR</sequence>
<evidence type="ECO:0000256" key="1">
    <source>
        <dbReference type="SAM" id="MobiDB-lite"/>
    </source>
</evidence>
<feature type="compositionally biased region" description="Polar residues" evidence="1">
    <location>
        <begin position="1"/>
        <end position="16"/>
    </location>
</feature>
<feature type="region of interest" description="Disordered" evidence="1">
    <location>
        <begin position="1"/>
        <end position="35"/>
    </location>
</feature>
<comment type="caution">
    <text evidence="2">The sequence shown here is derived from an EMBL/GenBank/DDBJ whole genome shotgun (WGS) entry which is preliminary data.</text>
</comment>
<keyword evidence="3" id="KW-1185">Reference proteome</keyword>